<dbReference type="RefSeq" id="WP_171642373.1">
    <property type="nucleotide sequence ID" value="NZ_WHOA01000041.1"/>
</dbReference>
<dbReference type="PANTHER" id="PTHR47307:SF1">
    <property type="entry name" value="GLUTATHIONE-REGULATED POTASSIUM-EFFLUX SYSTEM ANCILLARY PROTEIN KEFG"/>
    <property type="match status" value="1"/>
</dbReference>
<gene>
    <name evidence="3" type="ORF">GC098_07100</name>
</gene>
<keyword evidence="1" id="KW-0560">Oxidoreductase</keyword>
<name>A0ABX1XTL6_9BACL</name>
<evidence type="ECO:0000256" key="1">
    <source>
        <dbReference type="ARBA" id="ARBA00023002"/>
    </source>
</evidence>
<sequence length="180" mass="21044">MKIMVIIAHPQLNHSRANQTWTHELKKHANIDVRDLYQEYPDWKIDREREQQLLLQYDRIVFQFPFYWYSSPPLLKKWFDDVLTYGWAFGPGGDHLKGKEFIVATTTGGKESEYNSRGYNWFTISELLRPIQSTITKCNGAYLPGFVTYNVNEATDIHLAEEAKKYADHIQTSIRALVQG</sequence>
<dbReference type="Proteomes" id="UP000616779">
    <property type="component" value="Unassembled WGS sequence"/>
</dbReference>
<organism evidence="3 4">
    <name type="scientific">Paenibacillus phytorum</name>
    <dbReference type="NCBI Taxonomy" id="2654977"/>
    <lineage>
        <taxon>Bacteria</taxon>
        <taxon>Bacillati</taxon>
        <taxon>Bacillota</taxon>
        <taxon>Bacilli</taxon>
        <taxon>Bacillales</taxon>
        <taxon>Paenibacillaceae</taxon>
        <taxon>Paenibacillus</taxon>
    </lineage>
</organism>
<dbReference type="Pfam" id="PF02525">
    <property type="entry name" value="Flavodoxin_2"/>
    <property type="match status" value="1"/>
</dbReference>
<evidence type="ECO:0000313" key="4">
    <source>
        <dbReference type="Proteomes" id="UP000616779"/>
    </source>
</evidence>
<dbReference type="InterPro" id="IPR003680">
    <property type="entry name" value="Flavodoxin_fold"/>
</dbReference>
<dbReference type="Gene3D" id="3.40.50.360">
    <property type="match status" value="1"/>
</dbReference>
<dbReference type="InterPro" id="IPR046980">
    <property type="entry name" value="KefG/KefF"/>
</dbReference>
<feature type="domain" description="Flavodoxin-like fold" evidence="2">
    <location>
        <begin position="1"/>
        <end position="169"/>
    </location>
</feature>
<reference evidence="3 4" key="1">
    <citation type="submission" date="2019-10" db="EMBL/GenBank/DDBJ databases">
        <title>Description of Paenibacillus terrestris sp. nov.</title>
        <authorList>
            <person name="Carlier A."/>
            <person name="Qi S."/>
        </authorList>
    </citation>
    <scope>NUCLEOTIDE SEQUENCE [LARGE SCALE GENOMIC DNA]</scope>
    <source>
        <strain evidence="3 4">LMG 31458</strain>
    </source>
</reference>
<proteinExistence type="predicted"/>
<dbReference type="InterPro" id="IPR029039">
    <property type="entry name" value="Flavoprotein-like_sf"/>
</dbReference>
<evidence type="ECO:0000313" key="3">
    <source>
        <dbReference type="EMBL" id="NOU71195.1"/>
    </source>
</evidence>
<keyword evidence="4" id="KW-1185">Reference proteome</keyword>
<accession>A0ABX1XTL6</accession>
<dbReference type="SUPFAM" id="SSF52218">
    <property type="entry name" value="Flavoproteins"/>
    <property type="match status" value="1"/>
</dbReference>
<evidence type="ECO:0000259" key="2">
    <source>
        <dbReference type="Pfam" id="PF02525"/>
    </source>
</evidence>
<dbReference type="PANTHER" id="PTHR47307">
    <property type="entry name" value="GLUTATHIONE-REGULATED POTASSIUM-EFFLUX SYSTEM ANCILLARY PROTEIN KEFG"/>
    <property type="match status" value="1"/>
</dbReference>
<comment type="caution">
    <text evidence="3">The sequence shown here is derived from an EMBL/GenBank/DDBJ whole genome shotgun (WGS) entry which is preliminary data.</text>
</comment>
<protein>
    <submittedName>
        <fullName evidence="3">General stress protein</fullName>
    </submittedName>
</protein>
<dbReference type="EMBL" id="WHOA01000041">
    <property type="protein sequence ID" value="NOU71195.1"/>
    <property type="molecule type" value="Genomic_DNA"/>
</dbReference>